<reference evidence="5 6" key="1">
    <citation type="submission" date="2020-04" db="EMBL/GenBank/DDBJ databases">
        <title>Metagenomic profiling of ammonia- and methane-oxidizing microorganisms in a Dutch drinking water treatment plant.</title>
        <authorList>
            <person name="Poghosyan L."/>
            <person name="Leucker S."/>
        </authorList>
    </citation>
    <scope>NUCLEOTIDE SEQUENCE [LARGE SCALE GENOMIC DNA]</scope>
    <source>
        <strain evidence="5">S-RSF-IL-03</strain>
    </source>
</reference>
<dbReference type="PANTHER" id="PTHR43739:SF5">
    <property type="entry name" value="EXO-ALPHA-SIALIDASE"/>
    <property type="match status" value="1"/>
</dbReference>
<evidence type="ECO:0000313" key="5">
    <source>
        <dbReference type="EMBL" id="NOT33989.1"/>
    </source>
</evidence>
<evidence type="ECO:0000259" key="4">
    <source>
        <dbReference type="Pfam" id="PF15902"/>
    </source>
</evidence>
<feature type="signal peptide" evidence="3">
    <location>
        <begin position="1"/>
        <end position="29"/>
    </location>
</feature>
<dbReference type="GO" id="GO:0016787">
    <property type="term" value="F:hydrolase activity"/>
    <property type="evidence" value="ECO:0007669"/>
    <property type="project" value="UniProtKB-KW"/>
</dbReference>
<feature type="chain" id="PRO_5032553953" evidence="3">
    <location>
        <begin position="30"/>
        <end position="1110"/>
    </location>
</feature>
<dbReference type="InterPro" id="IPR052025">
    <property type="entry name" value="Xyloglucanase_GH74"/>
</dbReference>
<dbReference type="AlphaFoldDB" id="A0A849SXY6"/>
<dbReference type="Gene3D" id="2.60.40.4070">
    <property type="match status" value="1"/>
</dbReference>
<dbReference type="SUPFAM" id="SSF50939">
    <property type="entry name" value="Sialidases"/>
    <property type="match status" value="1"/>
</dbReference>
<evidence type="ECO:0000256" key="2">
    <source>
        <dbReference type="SAM" id="MobiDB-lite"/>
    </source>
</evidence>
<keyword evidence="1" id="KW-0677">Repeat</keyword>
<dbReference type="InterPro" id="IPR015943">
    <property type="entry name" value="WD40/YVTN_repeat-like_dom_sf"/>
</dbReference>
<accession>A0A849SXY6</accession>
<protein>
    <submittedName>
        <fullName evidence="5">Glycosyl hydrolase</fullName>
    </submittedName>
</protein>
<sequence>MSSLIRTAVCVLALAVLHVAAEGAPTSKAAEGGKSKGGKSTAPEKPMELKPETWSGLAFRGIGPALTSGRIGDLAIHPSDLNTWYVAACSGNLWKTSNRGTTWAPIFDKEGSYSIGCVTIDPNDPLVVWVGSGENNSQRSVGYGDGVYRSTDGGVSWKNVGLKSSEHIGRIVVHPSDSRTVYVAAQGPLWSAGGDRGLYRTTDSGETWERILEVDAWTGVNEVHLDPRNPKVMYASTYQRHRRVWTLVNGGPGSGIHKSTDAGKSWTKLTTGLPATDMGRPGLAISPVDPDVVYAIIDAAQGKGGFFRSRNAGASWEKMGDYGATSPQYYNEIVADPQVRDRVYSLDTWMQVSEDGGKTFRRLGEESKHVDNHAMWIDPADNEHLLVGCDGGLYESYDRGKIWSYFSNLPITQFYKICVDEAEPFYNIYGGTQDNNTQGGPSRTNTVHGIRSSDWFITVGGDGFQPRVDPTDPNIVYSQWQHGQLVRFDRRNGEALDIQPQPEPGEPGLRWNWDSPLIISPHSHTRLYFAANRLYRTDDRGDTWRPVSPDLTRQIDRNRLEIMGRVWSVDAPSKNASTSFYGNLVALSESPKREGLLYVGSDDGLVQVSEDAGSHWRRAERFPGVPEITYVSRLEASQHDENVVYAAFDAHKIGDFKPYVLRSDDRGRSWTSIAGDLPERGTVYALAEDHVDRNLLFAGTEFGVFFTRDGGRHWVQLKGGIPTICVRDLAIQKRENDLVVGTFGRGYYVLDDYSPLRHATLPYLTSAGGLTPVKRALMYVPSSPNGGDGKAEMGENFFVAPNPPFGAIFTYRLRDELKSRRDRRRADEKKLAEAGKSIYYPSWDSLGAEDREEAPSLILTVGDSEGRVVRRLSGPTAEGFHRVAWDFTYPAATPTDLNPTPPGRYSAPTLGPPAAPGEYTVALSTRIEGVETPLGPPQKFTCAPLGAATLPATNAAELLQFRRRTAEAQRAVRGALRSLAEAESRVSHLKKAIDDTPAAPPTLARDARALEARLRELRTRFNGDEVRRSRNEPDAPSLVERLDAVVYSQWSSTASPTATQRRAVEIVAQEFAPLLETLRGLVRNDLSKLENAAEQARAPWTPGRLPEWKP</sequence>
<organism evidence="5 6">
    <name type="scientific">Eiseniibacteriota bacterium</name>
    <dbReference type="NCBI Taxonomy" id="2212470"/>
    <lineage>
        <taxon>Bacteria</taxon>
        <taxon>Candidatus Eiseniibacteriota</taxon>
    </lineage>
</organism>
<dbReference type="InterPro" id="IPR036278">
    <property type="entry name" value="Sialidase_sf"/>
</dbReference>
<keyword evidence="3" id="KW-0732">Signal</keyword>
<dbReference type="InterPro" id="IPR031778">
    <property type="entry name" value="Sortilin_N"/>
</dbReference>
<evidence type="ECO:0000313" key="6">
    <source>
        <dbReference type="Proteomes" id="UP000580839"/>
    </source>
</evidence>
<dbReference type="Pfam" id="PF15902">
    <property type="entry name" value="Sortilin-Vps10"/>
    <property type="match status" value="1"/>
</dbReference>
<keyword evidence="5" id="KW-0378">Hydrolase</keyword>
<comment type="caution">
    <text evidence="5">The sequence shown here is derived from an EMBL/GenBank/DDBJ whole genome shotgun (WGS) entry which is preliminary data.</text>
</comment>
<gene>
    <name evidence="5" type="ORF">HOP12_07450</name>
</gene>
<dbReference type="Gene3D" id="2.130.10.10">
    <property type="entry name" value="YVTN repeat-like/Quinoprotein amine dehydrogenase"/>
    <property type="match status" value="4"/>
</dbReference>
<dbReference type="GO" id="GO:0010411">
    <property type="term" value="P:xyloglucan metabolic process"/>
    <property type="evidence" value="ECO:0007669"/>
    <property type="project" value="TreeGrafter"/>
</dbReference>
<feature type="region of interest" description="Disordered" evidence="2">
    <location>
        <begin position="27"/>
        <end position="48"/>
    </location>
</feature>
<proteinExistence type="predicted"/>
<dbReference type="EMBL" id="JABFRW010000086">
    <property type="protein sequence ID" value="NOT33989.1"/>
    <property type="molecule type" value="Genomic_DNA"/>
</dbReference>
<feature type="domain" description="Sortilin N-terminal" evidence="4">
    <location>
        <begin position="147"/>
        <end position="237"/>
    </location>
</feature>
<name>A0A849SXY6_UNCEI</name>
<dbReference type="PANTHER" id="PTHR43739">
    <property type="entry name" value="XYLOGLUCANASE (EUROFUNG)"/>
    <property type="match status" value="1"/>
</dbReference>
<dbReference type="CDD" id="cd15482">
    <property type="entry name" value="Sialidase_non-viral"/>
    <property type="match status" value="1"/>
</dbReference>
<evidence type="ECO:0000256" key="3">
    <source>
        <dbReference type="SAM" id="SignalP"/>
    </source>
</evidence>
<dbReference type="SUPFAM" id="SSF110296">
    <property type="entry name" value="Oligoxyloglucan reducing end-specific cellobiohydrolase"/>
    <property type="match status" value="1"/>
</dbReference>
<dbReference type="Proteomes" id="UP000580839">
    <property type="component" value="Unassembled WGS sequence"/>
</dbReference>
<evidence type="ECO:0000256" key="1">
    <source>
        <dbReference type="ARBA" id="ARBA00022737"/>
    </source>
</evidence>
<feature type="region of interest" description="Disordered" evidence="2">
    <location>
        <begin position="1091"/>
        <end position="1110"/>
    </location>
</feature>